<evidence type="ECO:0000256" key="14">
    <source>
        <dbReference type="ARBA" id="ARBA00023326"/>
    </source>
</evidence>
<keyword evidence="14" id="KW-0624">Polysaccharide degradation</keyword>
<dbReference type="SUPFAM" id="SSF54556">
    <property type="entry name" value="Chitinase insertion domain"/>
    <property type="match status" value="1"/>
</dbReference>
<feature type="region of interest" description="Disordered" evidence="16">
    <location>
        <begin position="1"/>
        <end position="20"/>
    </location>
</feature>
<evidence type="ECO:0000256" key="6">
    <source>
        <dbReference type="ARBA" id="ARBA00012729"/>
    </source>
</evidence>
<dbReference type="PANTHER" id="PTHR12820">
    <property type="entry name" value="VACUOLAR SORTING PROTEIN 53"/>
    <property type="match status" value="1"/>
</dbReference>
<feature type="coiled-coil region" evidence="15">
    <location>
        <begin position="421"/>
        <end position="451"/>
    </location>
</feature>
<dbReference type="Gene3D" id="3.10.50.10">
    <property type="match status" value="1"/>
</dbReference>
<dbReference type="GO" id="GO:0008061">
    <property type="term" value="F:chitin binding"/>
    <property type="evidence" value="ECO:0007669"/>
    <property type="project" value="InterPro"/>
</dbReference>
<dbReference type="EC" id="3.2.1.14" evidence="6"/>
<evidence type="ECO:0000313" key="18">
    <source>
        <dbReference type="EMBL" id="KAB2577905.1"/>
    </source>
</evidence>
<dbReference type="InterPro" id="IPR029070">
    <property type="entry name" value="Chitinase_insertion_sf"/>
</dbReference>
<name>A0A5N5DJ58_9PEZI</name>
<evidence type="ECO:0000256" key="9">
    <source>
        <dbReference type="ARBA" id="ARBA00023024"/>
    </source>
</evidence>
<evidence type="ECO:0000259" key="17">
    <source>
        <dbReference type="PROSITE" id="PS51910"/>
    </source>
</evidence>
<comment type="similarity">
    <text evidence="4">Belongs to the VPS53 family.</text>
</comment>
<dbReference type="GO" id="GO:0000938">
    <property type="term" value="C:GARP complex"/>
    <property type="evidence" value="ECO:0007669"/>
    <property type="project" value="InterPro"/>
</dbReference>
<dbReference type="PROSITE" id="PS01095">
    <property type="entry name" value="GH18_1"/>
    <property type="match status" value="1"/>
</dbReference>
<comment type="caution">
    <text evidence="18">The sequence shown here is derived from an EMBL/GenBank/DDBJ whole genome shotgun (WGS) entry which is preliminary data.</text>
</comment>
<dbReference type="SUPFAM" id="SSF51445">
    <property type="entry name" value="(Trans)glycosidases"/>
    <property type="match status" value="1"/>
</dbReference>
<sequence length="1216" mass="135431">MLSISTFGPRPPPNRRLLPADHDQSATRFNDFSSSFFDSPSVNMFFNGVYYPNWHIYKGRPPSSLKFDVISHAFYAFAHVKEDGSVFLSDEWADDQMDVDGTKGCLRSFVELKKKYTVLRVVLSVGGGGAASAPFPAAASTDETRERFAQTAKQLVMDYGLDGIDIDWEHPSNSQQGADYIRLLATLRAYLPAPQYTLTSAVGCGEWCLQHINLAQAAYYLDLINVMTYDFSGPWVPSTEHHAQLWSPRRPHNQHCQLSCHSAVNYLASRGVPTHKILLGVPAYGRSFTGTRGVGHSYDGHAGEEGTFEYRDLPRPDAKEYVDDQTGSAFCMGGDGGFVTYDNAQTVRMKAEYVKQSRLAGLFYWTADYNPVDHLNQIFSHPCTLASIHDTSQALRNYEYDLDEDIAEVVGEQSLSDAESVRNIQNAKQELDELFKRIEDVRDRAVRTEQAITDMTADIKRLDNTKRNLTLSMTALKRLQMLTTAYEQLRGLSKTRQYRECAQLLQAVIQLVAHFKSYRSIDQIATLSRNVADLQRELLEQICEDFEVTFAKSEVAQRRGMLAEGCMVMDALGEHARTRLVNWYCNTQLREYRQVFRNNDEAGSLDNISRRYSWFNRMLKTYDSEHAVLFPPHWRVNEMLANAFCEGTRDDFKGILQRTMRQKGQSLDVDLLLSCLQETLDFENGLERRFSNESRSSMDTIISREDNGTSFRQAISEAFEPYMSLWVESQDRQLATLIPRYRQQPLRNADDEFSPQSVIPSSTELFHFYRTALAQCAKLSTGVRLLELSRTFSRYLDAYGQQVLFYFLAEKTSIEDMILILNTADYCYSTCDQLEQKIKSKIDDEHKEKVDLQSQADAFMGIASASVRALVRKVEVDCEQGWREMRNTPWSKLESVGDQSTYVGELLHHIKERAAEILKYLHKQQYARAFCDNLVDSMVNTYILSIFQCRPVSEVGAEQMLLDSYVLKKGFTELSIINSEDPGAQPPAAFVKRVTQSMAKLDPLLKTLQVRPSPPEALVQAYLIHIADRSDTNFRKILDLKGIRKSEQAALVDLFNAHRQSPSHAQLPLQGALLTPLSIGSGTPSIGSSGSSAGGVGMGPLAGIGGLGGGGQGVGSRFLVDPATFASGIMNAARDGVDRFGSGPVGAGNVIPAMAAAERGLGGGAAQGQGLGGEGLVAGGPAVANLNENLKNIGKFFRRDVGSFGRFGRTGTGLGD</sequence>
<evidence type="ECO:0000256" key="1">
    <source>
        <dbReference type="ARBA" id="ARBA00000822"/>
    </source>
</evidence>
<dbReference type="InterPro" id="IPR031745">
    <property type="entry name" value="Vps53_C"/>
</dbReference>
<accession>A0A5N5DJ58</accession>
<comment type="similarity">
    <text evidence="5">Belongs to the glycosyl hydrolase 18 family. Chitinase class V subfamily.</text>
</comment>
<dbReference type="Proteomes" id="UP000325902">
    <property type="component" value="Unassembled WGS sequence"/>
</dbReference>
<dbReference type="InterPro" id="IPR001579">
    <property type="entry name" value="Glyco_hydro_18_chit_AS"/>
</dbReference>
<dbReference type="Pfam" id="PF16854">
    <property type="entry name" value="VPS53_C"/>
    <property type="match status" value="1"/>
</dbReference>
<evidence type="ECO:0000256" key="10">
    <source>
        <dbReference type="ARBA" id="ARBA00023034"/>
    </source>
</evidence>
<dbReference type="Gene3D" id="1.10.357.110">
    <property type="entry name" value="Vacuolar protein sorting-associated protein 53, C-terminus"/>
    <property type="match status" value="1"/>
</dbReference>
<dbReference type="EMBL" id="VCHE01000015">
    <property type="protein sequence ID" value="KAB2577905.1"/>
    <property type="molecule type" value="Genomic_DNA"/>
</dbReference>
<dbReference type="OrthoDB" id="10261632at2759"/>
<keyword evidence="8" id="KW-0378">Hydrolase</keyword>
<keyword evidence="10" id="KW-0333">Golgi apparatus</keyword>
<keyword evidence="19" id="KW-1185">Reference proteome</keyword>
<dbReference type="InterPro" id="IPR038260">
    <property type="entry name" value="Vps53_C_sf"/>
</dbReference>
<evidence type="ECO:0000256" key="13">
    <source>
        <dbReference type="ARBA" id="ARBA00023295"/>
    </source>
</evidence>
<evidence type="ECO:0000256" key="3">
    <source>
        <dbReference type="ARBA" id="ARBA00004481"/>
    </source>
</evidence>
<dbReference type="InterPro" id="IPR007234">
    <property type="entry name" value="Vps53_N"/>
</dbReference>
<evidence type="ECO:0000256" key="8">
    <source>
        <dbReference type="ARBA" id="ARBA00022801"/>
    </source>
</evidence>
<keyword evidence="11" id="KW-0472">Membrane</keyword>
<dbReference type="Pfam" id="PF04100">
    <property type="entry name" value="Vps53_N"/>
    <property type="match status" value="1"/>
</dbReference>
<feature type="domain" description="GH18" evidence="17">
    <location>
        <begin position="45"/>
        <end position="382"/>
    </location>
</feature>
<keyword evidence="9" id="KW-0146">Chitin degradation</keyword>
<dbReference type="PANTHER" id="PTHR12820:SF0">
    <property type="entry name" value="VACUOLAR PROTEIN SORTING-ASSOCIATED PROTEIN 53 HOMOLOG"/>
    <property type="match status" value="1"/>
</dbReference>
<dbReference type="InterPro" id="IPR017853">
    <property type="entry name" value="GH"/>
</dbReference>
<dbReference type="GO" id="GO:0042147">
    <property type="term" value="P:retrograde transport, endosome to Golgi"/>
    <property type="evidence" value="ECO:0007669"/>
    <property type="project" value="InterPro"/>
</dbReference>
<keyword evidence="12" id="KW-0119">Carbohydrate metabolism</keyword>
<dbReference type="GO" id="GO:0008843">
    <property type="term" value="F:endochitinase activity"/>
    <property type="evidence" value="ECO:0007669"/>
    <property type="project" value="UniProtKB-EC"/>
</dbReference>
<evidence type="ECO:0000313" key="19">
    <source>
        <dbReference type="Proteomes" id="UP000325902"/>
    </source>
</evidence>
<dbReference type="Gene3D" id="3.20.20.80">
    <property type="entry name" value="Glycosidases"/>
    <property type="match status" value="1"/>
</dbReference>
<dbReference type="InterPro" id="IPR011583">
    <property type="entry name" value="Chitinase_II/V-like_cat"/>
</dbReference>
<dbReference type="InterPro" id="IPR001223">
    <property type="entry name" value="Glyco_hydro18_cat"/>
</dbReference>
<dbReference type="GO" id="GO:0010008">
    <property type="term" value="C:endosome membrane"/>
    <property type="evidence" value="ECO:0007669"/>
    <property type="project" value="UniProtKB-SubCell"/>
</dbReference>
<organism evidence="18 19">
    <name type="scientific">Lasiodiplodia theobromae</name>
    <dbReference type="NCBI Taxonomy" id="45133"/>
    <lineage>
        <taxon>Eukaryota</taxon>
        <taxon>Fungi</taxon>
        <taxon>Dikarya</taxon>
        <taxon>Ascomycota</taxon>
        <taxon>Pezizomycotina</taxon>
        <taxon>Dothideomycetes</taxon>
        <taxon>Dothideomycetes incertae sedis</taxon>
        <taxon>Botryosphaeriales</taxon>
        <taxon>Botryosphaeriaceae</taxon>
        <taxon>Lasiodiplodia</taxon>
    </lineage>
</organism>
<evidence type="ECO:0000256" key="4">
    <source>
        <dbReference type="ARBA" id="ARBA00008628"/>
    </source>
</evidence>
<protein>
    <recommendedName>
        <fullName evidence="6">chitinase</fullName>
        <ecNumber evidence="6">3.2.1.14</ecNumber>
    </recommendedName>
</protein>
<evidence type="ECO:0000256" key="12">
    <source>
        <dbReference type="ARBA" id="ARBA00023277"/>
    </source>
</evidence>
<comment type="subcellular location">
    <subcellularLocation>
        <location evidence="3">Endosome membrane</location>
        <topology evidence="3">Peripheral membrane protein</topology>
    </subcellularLocation>
    <subcellularLocation>
        <location evidence="2">Golgi apparatus</location>
        <location evidence="2">trans-Golgi network membrane</location>
        <topology evidence="2">Peripheral membrane protein</topology>
    </subcellularLocation>
</comment>
<dbReference type="SMART" id="SM00636">
    <property type="entry name" value="Glyco_18"/>
    <property type="match status" value="1"/>
</dbReference>
<gene>
    <name evidence="18" type="primary">vps53</name>
    <name evidence="18" type="ORF">DBV05_g3585</name>
</gene>
<dbReference type="GO" id="GO:0000272">
    <property type="term" value="P:polysaccharide catabolic process"/>
    <property type="evidence" value="ECO:0007669"/>
    <property type="project" value="UniProtKB-KW"/>
</dbReference>
<dbReference type="AlphaFoldDB" id="A0A5N5DJ58"/>
<evidence type="ECO:0000256" key="11">
    <source>
        <dbReference type="ARBA" id="ARBA00023136"/>
    </source>
</evidence>
<dbReference type="InterPro" id="IPR039766">
    <property type="entry name" value="Vps53"/>
</dbReference>
<dbReference type="GO" id="GO:0005829">
    <property type="term" value="C:cytosol"/>
    <property type="evidence" value="ECO:0007669"/>
    <property type="project" value="GOC"/>
</dbReference>
<proteinExistence type="inferred from homology"/>
<evidence type="ECO:0000256" key="15">
    <source>
        <dbReference type="SAM" id="Coils"/>
    </source>
</evidence>
<dbReference type="PROSITE" id="PS51910">
    <property type="entry name" value="GH18_2"/>
    <property type="match status" value="1"/>
</dbReference>
<reference evidence="18 19" key="1">
    <citation type="journal article" date="2019" name="Sci. Rep.">
        <title>A multi-omics analysis of the grapevine pathogen Lasiodiplodia theobromae reveals that temperature affects the expression of virulence- and pathogenicity-related genes.</title>
        <authorList>
            <person name="Felix C."/>
            <person name="Meneses R."/>
            <person name="Goncalves M.F.M."/>
            <person name="Tilleman L."/>
            <person name="Duarte A.S."/>
            <person name="Jorrin-Novo J.V."/>
            <person name="Van de Peer Y."/>
            <person name="Deforce D."/>
            <person name="Van Nieuwerburgh F."/>
            <person name="Esteves A.C."/>
            <person name="Alves A."/>
        </authorList>
    </citation>
    <scope>NUCLEOTIDE SEQUENCE [LARGE SCALE GENOMIC DNA]</scope>
    <source>
        <strain evidence="18 19">LA-SOL3</strain>
    </source>
</reference>
<keyword evidence="13" id="KW-0326">Glycosidase</keyword>
<evidence type="ECO:0000256" key="16">
    <source>
        <dbReference type="SAM" id="MobiDB-lite"/>
    </source>
</evidence>
<keyword evidence="7" id="KW-0967">Endosome</keyword>
<evidence type="ECO:0000256" key="7">
    <source>
        <dbReference type="ARBA" id="ARBA00022753"/>
    </source>
</evidence>
<comment type="catalytic activity">
    <reaction evidence="1">
        <text>Random endo-hydrolysis of N-acetyl-beta-D-glucosaminide (1-&gt;4)-beta-linkages in chitin and chitodextrins.</text>
        <dbReference type="EC" id="3.2.1.14"/>
    </reaction>
</comment>
<keyword evidence="15" id="KW-0175">Coiled coil</keyword>
<evidence type="ECO:0000256" key="5">
    <source>
        <dbReference type="ARBA" id="ARBA00008682"/>
    </source>
</evidence>
<evidence type="ECO:0000256" key="2">
    <source>
        <dbReference type="ARBA" id="ARBA00004150"/>
    </source>
</evidence>
<dbReference type="GO" id="GO:0006032">
    <property type="term" value="P:chitin catabolic process"/>
    <property type="evidence" value="ECO:0007669"/>
    <property type="project" value="UniProtKB-KW"/>
</dbReference>